<dbReference type="CDD" id="cd15571">
    <property type="entry name" value="ePHD"/>
    <property type="match status" value="1"/>
</dbReference>
<dbReference type="PROSITE" id="PS51184">
    <property type="entry name" value="JMJC"/>
    <property type="match status" value="1"/>
</dbReference>
<keyword evidence="3" id="KW-0479">Metal-binding</keyword>
<reference evidence="12" key="1">
    <citation type="submission" date="2016-03" db="EMBL/GenBank/DDBJ databases">
        <authorList>
            <person name="Guldener U."/>
        </authorList>
    </citation>
    <scope>NUCLEOTIDE SEQUENCE [LARGE SCALE GENOMIC DNA]</scope>
    <source>
        <strain evidence="12">04CH-RAC-A.6.1</strain>
    </source>
</reference>
<feature type="region of interest" description="Disordered" evidence="7">
    <location>
        <begin position="504"/>
        <end position="529"/>
    </location>
</feature>
<evidence type="ECO:0000256" key="3">
    <source>
        <dbReference type="ARBA" id="ARBA00022723"/>
    </source>
</evidence>
<dbReference type="GO" id="GO:0016829">
    <property type="term" value="F:lyase activity"/>
    <property type="evidence" value="ECO:0007669"/>
    <property type="project" value="UniProtKB-KW"/>
</dbReference>
<dbReference type="FunFam" id="2.60.120.650:FF:000024">
    <property type="entry name" value="Putative jumonji family transcription factor"/>
    <property type="match status" value="1"/>
</dbReference>
<feature type="compositionally biased region" description="Basic and acidic residues" evidence="7">
    <location>
        <begin position="161"/>
        <end position="173"/>
    </location>
</feature>
<keyword evidence="12" id="KW-1185">Reference proteome</keyword>
<name>A0A1E1JTX9_9HELO</name>
<accession>A0A1E1JTX9</accession>
<feature type="compositionally biased region" description="Low complexity" evidence="7">
    <location>
        <begin position="174"/>
        <end position="189"/>
    </location>
</feature>
<evidence type="ECO:0000313" key="11">
    <source>
        <dbReference type="EMBL" id="CZS89130.1"/>
    </source>
</evidence>
<feature type="region of interest" description="Disordered" evidence="7">
    <location>
        <begin position="1132"/>
        <end position="1243"/>
    </location>
</feature>
<keyword evidence="11" id="KW-0456">Lyase</keyword>
<dbReference type="Pfam" id="PF23258">
    <property type="entry name" value="DUF7072"/>
    <property type="match status" value="1"/>
</dbReference>
<sequence>MSADTMAVPAAQDTSVGLNSPPDSNSALKDGGSDSELSDLEPDIDINEKLEIEPDHISSGGVPVFKPTMEEFVDFTRYMGAVNKYGMRTGIVKVIPPAEWVAAQPRLDEAIKTVRVKEPIKQDIMGTGGTYRQANIVHQRSYNLPQWRQLCEQSEHQPPAKRGERRAAPEKTTKSTPKSKTAGPSSTSGAKKRPGRPPKIKLRSATVEQDGTSTPDRLPTPVSPTMKPEDDNDSVKLEQEDYDMPSKVRGGRQPKAISVSSRRKNNKRETGVVDEAAFQDFKYELEGEDYSQERCEELERNYWKTLTYAPPLYGADMPGTLFDERTTSWNLGKLDNILDVLGSKIPGVNTAYLYLGMWKATFAWHLEDVDLYSINYLHFGAPKQWYSISQGDARRFEAAMKTIWPTDAKACDQFLRHKTFLISPSQLLSNYNIKVNKIVHHPGEFVITFPYGYHSGYNLGYNCAEAVNFGLESWLEYGRVAKKCECSEAQDSVWIDVHEIDRKLRGEETEDEETDDEEDEEEDEEGSKSTILLTAPEAIGNVKPKLVKKKRKRPTNEKVENSNVKRIRMRIKAPTREPCILCPNDIPSEPLLLTEDGEKAHRMCAQYIPETSILPGEKETIVDVKYIDKARLDLKCNYCRSRKGACFQCSQKKCTRAYHATCAAAAGVLVEQGETPVFGEDGTEYKDWGIDFSCRFHRSKRDKKADGDSLGEDKRLLKAGLDLKAGDVCQMQYFKGDIFAGTVVENRSSEEMILVDILPRGHVSDMEHMLPRLTCYSDRVEVEYKWLLVPDLAERRLQKPSSKAIPMPKSFKAKESLNTSKRQADDLPRAEDPFVEGCTWAEFKCEPIRHNPAQVRIDFSKEDQIWLYLGKNSTEAKAQFTEDATKPRHNPKGHFLDTIPKPAPAVQRQSYSASHPTNFNSNPPSFSKAPIRPPQPVTSSIKPEKPYVYKPRVGGEMYSVDQKAYNDQQKFLQRSAPAPYAFGTDPQYRQPDPPRPPAQYAPILPPGSNSGARPVSQMAAPRPASSLATARSSASTPRSSPAMPPPRYGPSMPASYPSYRPPVPPAQRPMNPFGSRPLSSSSKPNPFAKYSYLQKEHNRSPLEYKSPYRPGGGFMNGYQGSLQAHLQQTLFRNNSGQPSTPMSSISSFDSSLRPYSSSSQSPVSSYKPNSPAAYNTYRASATPTPTPAPVPSLAPQQHRATVPPKKDSVQLHPAIRQEYNSVVPQKYPTTAPSSSSQFNGSVLQPPAMYDRIATQLQAPYQTFSTPQQARYRTHHELQAPLTQQAPQQSHQNCPPPPPSPHNGYHPVSAHQNPHLPVSQTQYHSHSAPMSAVSPAYSPISQTQGKPPQRSPDQALVSQQTPQPPTAAWKPSPHASFAQQYSPAPVAATPASIAPQHSPAPMPTHTSAKPPVSQDNYRSHPAMPVPAPYRSDVYYQSQPPPPLRAPTQDGKVLYPHQPYYQPSNSQNTDQQAGASAPNQNPQRRAFPDVPADSTTLVEKMMMALKRAPAT</sequence>
<keyword evidence="5" id="KW-0862">Zinc</keyword>
<feature type="region of interest" description="Disordered" evidence="7">
    <location>
        <begin position="799"/>
        <end position="827"/>
    </location>
</feature>
<dbReference type="InterPro" id="IPR001965">
    <property type="entry name" value="Znf_PHD"/>
</dbReference>
<gene>
    <name evidence="11" type="ORF">RAG0_00577</name>
</gene>
<feature type="compositionally biased region" description="Polar residues" evidence="7">
    <location>
        <begin position="206"/>
        <end position="215"/>
    </location>
</feature>
<evidence type="ECO:0000259" key="10">
    <source>
        <dbReference type="PROSITE" id="PS51805"/>
    </source>
</evidence>
<dbReference type="Proteomes" id="UP000178912">
    <property type="component" value="Unassembled WGS sequence"/>
</dbReference>
<dbReference type="Gene3D" id="3.30.40.10">
    <property type="entry name" value="Zinc/RING finger domain, C3HC4 (zinc finger)"/>
    <property type="match status" value="1"/>
</dbReference>
<dbReference type="SUPFAM" id="SSF51197">
    <property type="entry name" value="Clavaminate synthase-like"/>
    <property type="match status" value="1"/>
</dbReference>
<dbReference type="EC" id="1.14.11.66" evidence="2"/>
<dbReference type="GO" id="GO:0010468">
    <property type="term" value="P:regulation of gene expression"/>
    <property type="evidence" value="ECO:0007669"/>
    <property type="project" value="TreeGrafter"/>
</dbReference>
<evidence type="ECO:0000256" key="7">
    <source>
        <dbReference type="SAM" id="MobiDB-lite"/>
    </source>
</evidence>
<keyword evidence="4" id="KW-0863">Zinc-finger</keyword>
<feature type="region of interest" description="Disordered" evidence="7">
    <location>
        <begin position="905"/>
        <end position="945"/>
    </location>
</feature>
<dbReference type="PROSITE" id="PS51183">
    <property type="entry name" value="JMJN"/>
    <property type="match status" value="1"/>
</dbReference>
<dbReference type="GO" id="GO:0051864">
    <property type="term" value="F:histone H3K36 demethylase activity"/>
    <property type="evidence" value="ECO:0007669"/>
    <property type="project" value="TreeGrafter"/>
</dbReference>
<feature type="compositionally biased region" description="Polar residues" evidence="7">
    <location>
        <begin position="12"/>
        <end position="27"/>
    </location>
</feature>
<dbReference type="OrthoDB" id="9547406at2759"/>
<dbReference type="SMART" id="SM00545">
    <property type="entry name" value="JmjN"/>
    <property type="match status" value="1"/>
</dbReference>
<dbReference type="GO" id="GO:0000785">
    <property type="term" value="C:chromatin"/>
    <property type="evidence" value="ECO:0007669"/>
    <property type="project" value="TreeGrafter"/>
</dbReference>
<feature type="compositionally biased region" description="Low complexity" evidence="7">
    <location>
        <begin position="1019"/>
        <end position="1041"/>
    </location>
</feature>
<dbReference type="Gene3D" id="2.60.120.650">
    <property type="entry name" value="Cupin"/>
    <property type="match status" value="2"/>
</dbReference>
<dbReference type="SMART" id="SM00558">
    <property type="entry name" value="JmjC"/>
    <property type="match status" value="1"/>
</dbReference>
<evidence type="ECO:0000256" key="6">
    <source>
        <dbReference type="ARBA" id="ARBA00049349"/>
    </source>
</evidence>
<feature type="compositionally biased region" description="Low complexity" evidence="7">
    <location>
        <begin position="1281"/>
        <end position="1292"/>
    </location>
</feature>
<dbReference type="InterPro" id="IPR055500">
    <property type="entry name" value="DUF7072"/>
</dbReference>
<evidence type="ECO:0000259" key="8">
    <source>
        <dbReference type="PROSITE" id="PS51183"/>
    </source>
</evidence>
<dbReference type="PANTHER" id="PTHR10694">
    <property type="entry name" value="LYSINE-SPECIFIC DEMETHYLASE"/>
    <property type="match status" value="1"/>
</dbReference>
<feature type="compositionally biased region" description="Basic and acidic residues" evidence="7">
    <location>
        <begin position="227"/>
        <end position="239"/>
    </location>
</feature>
<evidence type="ECO:0000313" key="12">
    <source>
        <dbReference type="Proteomes" id="UP000178912"/>
    </source>
</evidence>
<dbReference type="InterPro" id="IPR013083">
    <property type="entry name" value="Znf_RING/FYVE/PHD"/>
</dbReference>
<dbReference type="PANTHER" id="PTHR10694:SF7">
    <property type="entry name" value="[HISTONE H3]-TRIMETHYL-L-LYSINE(9) DEMETHYLASE"/>
    <property type="match status" value="1"/>
</dbReference>
<evidence type="ECO:0000256" key="5">
    <source>
        <dbReference type="ARBA" id="ARBA00022833"/>
    </source>
</evidence>
<dbReference type="Pfam" id="PF02375">
    <property type="entry name" value="JmjN"/>
    <property type="match status" value="1"/>
</dbReference>
<feature type="domain" description="JmjN" evidence="8">
    <location>
        <begin position="62"/>
        <end position="103"/>
    </location>
</feature>
<feature type="compositionally biased region" description="Low complexity" evidence="7">
    <location>
        <begin position="1146"/>
        <end position="1170"/>
    </location>
</feature>
<feature type="compositionally biased region" description="Pro residues" evidence="7">
    <location>
        <begin position="991"/>
        <end position="1005"/>
    </location>
</feature>
<comment type="similarity">
    <text evidence="1">Belongs to the JHDM3 histone demethylase family.</text>
</comment>
<dbReference type="InterPro" id="IPR003347">
    <property type="entry name" value="JmjC_dom"/>
</dbReference>
<feature type="compositionally biased region" description="Polar residues" evidence="7">
    <location>
        <begin position="1218"/>
        <end position="1242"/>
    </location>
</feature>
<feature type="region of interest" description="Disordered" evidence="7">
    <location>
        <begin position="1"/>
        <end position="40"/>
    </location>
</feature>
<evidence type="ECO:0000256" key="1">
    <source>
        <dbReference type="ARBA" id="ARBA00009711"/>
    </source>
</evidence>
<dbReference type="InterPro" id="IPR034732">
    <property type="entry name" value="EPHD"/>
</dbReference>
<dbReference type="Pfam" id="PF02373">
    <property type="entry name" value="JmjC"/>
    <property type="match status" value="1"/>
</dbReference>
<evidence type="ECO:0000256" key="2">
    <source>
        <dbReference type="ARBA" id="ARBA00012900"/>
    </source>
</evidence>
<dbReference type="InterPro" id="IPR003349">
    <property type="entry name" value="JmjN"/>
</dbReference>
<dbReference type="GO" id="GO:0140684">
    <property type="term" value="F:histone H3K9me2/H3K9me3 demethylase activity"/>
    <property type="evidence" value="ECO:0007669"/>
    <property type="project" value="UniProtKB-EC"/>
</dbReference>
<feature type="region of interest" description="Disordered" evidence="7">
    <location>
        <begin position="154"/>
        <end position="270"/>
    </location>
</feature>
<protein>
    <recommendedName>
        <fullName evidence="2">[histone H3]-trimethyl-L-lysine(9) demethylase</fullName>
        <ecNumber evidence="2">1.14.11.66</ecNumber>
    </recommendedName>
</protein>
<feature type="compositionally biased region" description="Basic residues" evidence="7">
    <location>
        <begin position="190"/>
        <end position="202"/>
    </location>
</feature>
<feature type="domain" description="JmjC" evidence="9">
    <location>
        <begin position="323"/>
        <end position="486"/>
    </location>
</feature>
<feature type="domain" description="PHD-type" evidence="10">
    <location>
        <begin position="576"/>
        <end position="705"/>
    </location>
</feature>
<dbReference type="SMART" id="SM00249">
    <property type="entry name" value="PHD"/>
    <property type="match status" value="1"/>
</dbReference>
<dbReference type="GO" id="GO:0005634">
    <property type="term" value="C:nucleus"/>
    <property type="evidence" value="ECO:0007669"/>
    <property type="project" value="TreeGrafter"/>
</dbReference>
<comment type="catalytic activity">
    <reaction evidence="6">
        <text>N(6),N(6),N(6)-trimethyl-L-lysyl(9)-[histone H3] + 2 2-oxoglutarate + 2 O2 = N(6)-methyl-L-lysyl(9)-[histone H3] + 2 formaldehyde + 2 succinate + 2 CO2</text>
        <dbReference type="Rhea" id="RHEA:60200"/>
        <dbReference type="Rhea" id="RHEA-COMP:15538"/>
        <dbReference type="Rhea" id="RHEA-COMP:15542"/>
        <dbReference type="ChEBI" id="CHEBI:15379"/>
        <dbReference type="ChEBI" id="CHEBI:16526"/>
        <dbReference type="ChEBI" id="CHEBI:16810"/>
        <dbReference type="ChEBI" id="CHEBI:16842"/>
        <dbReference type="ChEBI" id="CHEBI:30031"/>
        <dbReference type="ChEBI" id="CHEBI:61929"/>
        <dbReference type="ChEBI" id="CHEBI:61961"/>
        <dbReference type="EC" id="1.14.11.66"/>
    </reaction>
</comment>
<feature type="compositionally biased region" description="Polar residues" evidence="7">
    <location>
        <begin position="1459"/>
        <end position="1481"/>
    </location>
</feature>
<feature type="region of interest" description="Disordered" evidence="7">
    <location>
        <begin position="1281"/>
        <end position="1488"/>
    </location>
</feature>
<feature type="compositionally biased region" description="Acidic residues" evidence="7">
    <location>
        <begin position="508"/>
        <end position="525"/>
    </location>
</feature>
<organism evidence="11 12">
    <name type="scientific">Rhynchosporium agropyri</name>
    <dbReference type="NCBI Taxonomy" id="914238"/>
    <lineage>
        <taxon>Eukaryota</taxon>
        <taxon>Fungi</taxon>
        <taxon>Dikarya</taxon>
        <taxon>Ascomycota</taxon>
        <taxon>Pezizomycotina</taxon>
        <taxon>Leotiomycetes</taxon>
        <taxon>Helotiales</taxon>
        <taxon>Ploettnerulaceae</taxon>
        <taxon>Rhynchosporium</taxon>
    </lineage>
</organism>
<feature type="compositionally biased region" description="Polar residues" evidence="7">
    <location>
        <begin position="1132"/>
        <end position="1145"/>
    </location>
</feature>
<feature type="region of interest" description="Disordered" evidence="7">
    <location>
        <begin position="978"/>
        <end position="1087"/>
    </location>
</feature>
<evidence type="ECO:0000259" key="9">
    <source>
        <dbReference type="PROSITE" id="PS51184"/>
    </source>
</evidence>
<dbReference type="GO" id="GO:0008270">
    <property type="term" value="F:zinc ion binding"/>
    <property type="evidence" value="ECO:0007669"/>
    <property type="project" value="UniProtKB-KW"/>
</dbReference>
<evidence type="ECO:0000256" key="4">
    <source>
        <dbReference type="ARBA" id="ARBA00022771"/>
    </source>
</evidence>
<dbReference type="EMBL" id="FJUX01000002">
    <property type="protein sequence ID" value="CZS89130.1"/>
    <property type="molecule type" value="Genomic_DNA"/>
</dbReference>
<dbReference type="Pfam" id="PF13832">
    <property type="entry name" value="zf-HC5HC2H_2"/>
    <property type="match status" value="1"/>
</dbReference>
<feature type="compositionally biased region" description="Polar residues" evidence="7">
    <location>
        <begin position="907"/>
        <end position="925"/>
    </location>
</feature>
<dbReference type="PROSITE" id="PS51805">
    <property type="entry name" value="EPHD"/>
    <property type="match status" value="1"/>
</dbReference>
<proteinExistence type="inferred from homology"/>